<dbReference type="InterPro" id="IPR011682">
    <property type="entry name" value="Glyco_hydro_38_C"/>
</dbReference>
<sequence>MGPGKSILLDEYREQQDSLPLRRRYAVGDFVIVFNPLTRSRDEPVCIRVDSLNAYLKDDSGKEIRQQISPIFELKDGKLVASSEYELCFVDDLKAFGVKVYEVLDSFTSSTRNLAAISAKTSLTVSGFEITSTIGNEFTLINPHLSATFDGSTGYLKSVTPKGHTKIDVNIHYVHYGARRHGEGNVKGADNLSGAYLFLPDGEAKEIAAVDQDVVVVDGPIMRKVFVAGPTDLKILQVYSIWESSPSVEIANEVDIQSKSDFELAMRLVTNIQSGDDLYTDLNGIQFIRRRRMIKKLPLQAHFYPMPASAYIEDTITRLSLLGAQALGVASLKPGELEVMLDRRLMHDDGRGLDQGVLDNHRTLSRFRLLIEPLSSDKDSNNERVGFYSPVGLSQSMEIHYPVVRMVSQARPKQAVNVKLAKSLPCDVHMVTLRTMASPTNYEGNRLASPRNQAALVVYRPFTDCRSKLQLRSDCTEEENTVTIKKLFPTISSSTEASLTLLYEGKEKEEISLEPQDIITVKLSW</sequence>
<dbReference type="InterPro" id="IPR011013">
    <property type="entry name" value="Gal_mutarotase_sf_dom"/>
</dbReference>
<dbReference type="GO" id="GO:0006491">
    <property type="term" value="P:N-glycan processing"/>
    <property type="evidence" value="ECO:0007669"/>
    <property type="project" value="TreeGrafter"/>
</dbReference>
<dbReference type="EMBL" id="JAHQIW010000597">
    <property type="protein sequence ID" value="KAJ1349012.1"/>
    <property type="molecule type" value="Genomic_DNA"/>
</dbReference>
<protein>
    <recommendedName>
        <fullName evidence="1">Glycosyl hydrolase family 38 C-terminal domain-containing protein</fullName>
    </recommendedName>
</protein>
<evidence type="ECO:0000313" key="2">
    <source>
        <dbReference type="EMBL" id="KAJ1349012.1"/>
    </source>
</evidence>
<dbReference type="GO" id="GO:0030246">
    <property type="term" value="F:carbohydrate binding"/>
    <property type="evidence" value="ECO:0007669"/>
    <property type="project" value="InterPro"/>
</dbReference>
<dbReference type="PANTHER" id="PTHR11607">
    <property type="entry name" value="ALPHA-MANNOSIDASE"/>
    <property type="match status" value="1"/>
</dbReference>
<dbReference type="GO" id="GO:0004559">
    <property type="term" value="F:alpha-mannosidase activity"/>
    <property type="evidence" value="ECO:0007669"/>
    <property type="project" value="InterPro"/>
</dbReference>
<dbReference type="PANTHER" id="PTHR11607:SF3">
    <property type="entry name" value="LYSOSOMAL ALPHA-MANNOSIDASE"/>
    <property type="match status" value="1"/>
</dbReference>
<dbReference type="Gene3D" id="2.60.40.1180">
    <property type="entry name" value="Golgi alpha-mannosidase II"/>
    <property type="match status" value="1"/>
</dbReference>
<dbReference type="SUPFAM" id="SSF74650">
    <property type="entry name" value="Galactose mutarotase-like"/>
    <property type="match status" value="1"/>
</dbReference>
<organism evidence="2 3">
    <name type="scientific">Parelaphostrongylus tenuis</name>
    <name type="common">Meningeal worm</name>
    <dbReference type="NCBI Taxonomy" id="148309"/>
    <lineage>
        <taxon>Eukaryota</taxon>
        <taxon>Metazoa</taxon>
        <taxon>Ecdysozoa</taxon>
        <taxon>Nematoda</taxon>
        <taxon>Chromadorea</taxon>
        <taxon>Rhabditida</taxon>
        <taxon>Rhabditina</taxon>
        <taxon>Rhabditomorpha</taxon>
        <taxon>Strongyloidea</taxon>
        <taxon>Metastrongylidae</taxon>
        <taxon>Parelaphostrongylus</taxon>
    </lineage>
</organism>
<proteinExistence type="predicted"/>
<name>A0AAD5MHA4_PARTN</name>
<dbReference type="Gene3D" id="2.70.98.30">
    <property type="entry name" value="Golgi alpha-mannosidase II, domain 4"/>
    <property type="match status" value="1"/>
</dbReference>
<dbReference type="Pfam" id="PF07748">
    <property type="entry name" value="Glyco_hydro_38C"/>
    <property type="match status" value="1"/>
</dbReference>
<gene>
    <name evidence="2" type="ORF">KIN20_004438</name>
</gene>
<comment type="caution">
    <text evidence="2">The sequence shown here is derived from an EMBL/GenBank/DDBJ whole genome shotgun (WGS) entry which is preliminary data.</text>
</comment>
<dbReference type="AlphaFoldDB" id="A0AAD5MHA4"/>
<evidence type="ECO:0000313" key="3">
    <source>
        <dbReference type="Proteomes" id="UP001196413"/>
    </source>
</evidence>
<accession>A0AAD5MHA4</accession>
<dbReference type="Proteomes" id="UP001196413">
    <property type="component" value="Unassembled WGS sequence"/>
</dbReference>
<reference evidence="2" key="1">
    <citation type="submission" date="2021-06" db="EMBL/GenBank/DDBJ databases">
        <title>Parelaphostrongylus tenuis whole genome reference sequence.</title>
        <authorList>
            <person name="Garwood T.J."/>
            <person name="Larsen P.A."/>
            <person name="Fountain-Jones N.M."/>
            <person name="Garbe J.R."/>
            <person name="Macchietto M.G."/>
            <person name="Kania S.A."/>
            <person name="Gerhold R.W."/>
            <person name="Richards J.E."/>
            <person name="Wolf T.M."/>
        </authorList>
    </citation>
    <scope>NUCLEOTIDE SEQUENCE</scope>
    <source>
        <strain evidence="2">MNPRO001-30</strain>
        <tissue evidence="2">Meninges</tissue>
    </source>
</reference>
<keyword evidence="3" id="KW-1185">Reference proteome</keyword>
<dbReference type="InterPro" id="IPR050843">
    <property type="entry name" value="Glycosyl_Hydrlase_38"/>
</dbReference>
<dbReference type="GO" id="GO:0000139">
    <property type="term" value="C:Golgi membrane"/>
    <property type="evidence" value="ECO:0007669"/>
    <property type="project" value="TreeGrafter"/>
</dbReference>
<dbReference type="GO" id="GO:0006013">
    <property type="term" value="P:mannose metabolic process"/>
    <property type="evidence" value="ECO:0007669"/>
    <property type="project" value="InterPro"/>
</dbReference>
<evidence type="ECO:0000259" key="1">
    <source>
        <dbReference type="Pfam" id="PF07748"/>
    </source>
</evidence>
<feature type="domain" description="Glycosyl hydrolase family 38 C-terminal" evidence="1">
    <location>
        <begin position="142"/>
        <end position="351"/>
    </location>
</feature>
<dbReference type="InterPro" id="IPR013780">
    <property type="entry name" value="Glyco_hydro_b"/>
</dbReference>